<dbReference type="InterPro" id="IPR041442">
    <property type="entry name" value="PIH1D1/2/3_CS-like"/>
</dbReference>
<organism evidence="4 5">
    <name type="scientific">Odynerus spinipes</name>
    <dbReference type="NCBI Taxonomy" id="1348599"/>
    <lineage>
        <taxon>Eukaryota</taxon>
        <taxon>Metazoa</taxon>
        <taxon>Ecdysozoa</taxon>
        <taxon>Arthropoda</taxon>
        <taxon>Hexapoda</taxon>
        <taxon>Insecta</taxon>
        <taxon>Pterygota</taxon>
        <taxon>Neoptera</taxon>
        <taxon>Endopterygota</taxon>
        <taxon>Hymenoptera</taxon>
        <taxon>Apocrita</taxon>
        <taxon>Aculeata</taxon>
        <taxon>Vespoidea</taxon>
        <taxon>Vespidae</taxon>
        <taxon>Eumeninae</taxon>
        <taxon>Odynerus</taxon>
    </lineage>
</organism>
<evidence type="ECO:0000256" key="2">
    <source>
        <dbReference type="SAM" id="MobiDB-lite"/>
    </source>
</evidence>
<evidence type="ECO:0000313" key="4">
    <source>
        <dbReference type="EMBL" id="KAK2575841.1"/>
    </source>
</evidence>
<dbReference type="GO" id="GO:0005737">
    <property type="term" value="C:cytoplasm"/>
    <property type="evidence" value="ECO:0007669"/>
    <property type="project" value="TreeGrafter"/>
</dbReference>
<dbReference type="Pfam" id="PF18201">
    <property type="entry name" value="PIH1_CS"/>
    <property type="match status" value="1"/>
</dbReference>
<dbReference type="Proteomes" id="UP001258017">
    <property type="component" value="Unassembled WGS sequence"/>
</dbReference>
<dbReference type="AlphaFoldDB" id="A0AAD9RB86"/>
<feature type="compositionally biased region" description="Basic and acidic residues" evidence="2">
    <location>
        <begin position="29"/>
        <end position="40"/>
    </location>
</feature>
<dbReference type="GO" id="GO:0070286">
    <property type="term" value="P:axonemal dynein complex assembly"/>
    <property type="evidence" value="ECO:0007669"/>
    <property type="project" value="InterPro"/>
</dbReference>
<name>A0AAD9RB86_9HYME</name>
<feature type="domain" description="PIH1D1/2/3 CS-like" evidence="3">
    <location>
        <begin position="93"/>
        <end position="186"/>
    </location>
</feature>
<evidence type="ECO:0000313" key="5">
    <source>
        <dbReference type="Proteomes" id="UP001258017"/>
    </source>
</evidence>
<feature type="region of interest" description="Disordered" evidence="2">
    <location>
        <begin position="17"/>
        <end position="69"/>
    </location>
</feature>
<dbReference type="PANTHER" id="PTHR21083">
    <property type="entry name" value="TWISTER"/>
    <property type="match status" value="1"/>
</dbReference>
<reference evidence="4" key="2">
    <citation type="journal article" date="2023" name="Commun. Biol.">
        <title>Intrasexual cuticular hydrocarbon dimorphism in a wasp sheds light on hydrocarbon biosynthesis genes in Hymenoptera.</title>
        <authorList>
            <person name="Moris V.C."/>
            <person name="Podsiadlowski L."/>
            <person name="Martin S."/>
            <person name="Oeyen J.P."/>
            <person name="Donath A."/>
            <person name="Petersen M."/>
            <person name="Wilbrandt J."/>
            <person name="Misof B."/>
            <person name="Liedtke D."/>
            <person name="Thamm M."/>
            <person name="Scheiner R."/>
            <person name="Schmitt T."/>
            <person name="Niehuis O."/>
        </authorList>
    </citation>
    <scope>NUCLEOTIDE SEQUENCE</scope>
    <source>
        <strain evidence="4">GBR_01_08_01A</strain>
    </source>
</reference>
<proteinExistence type="inferred from homology"/>
<comment type="caution">
    <text evidence="4">The sequence shown here is derived from an EMBL/GenBank/DDBJ whole genome shotgun (WGS) entry which is preliminary data.</text>
</comment>
<gene>
    <name evidence="4" type="ORF">KPH14_007216</name>
</gene>
<dbReference type="GO" id="GO:0045505">
    <property type="term" value="F:dynein intermediate chain binding"/>
    <property type="evidence" value="ECO:0007669"/>
    <property type="project" value="TreeGrafter"/>
</dbReference>
<keyword evidence="5" id="KW-1185">Reference proteome</keyword>
<dbReference type="GO" id="GO:0051087">
    <property type="term" value="F:protein-folding chaperone binding"/>
    <property type="evidence" value="ECO:0007669"/>
    <property type="project" value="InterPro"/>
</dbReference>
<evidence type="ECO:0000259" key="3">
    <source>
        <dbReference type="Pfam" id="PF18201"/>
    </source>
</evidence>
<reference evidence="4" key="1">
    <citation type="submission" date="2021-08" db="EMBL/GenBank/DDBJ databases">
        <authorList>
            <person name="Misof B."/>
            <person name="Oliver O."/>
            <person name="Podsiadlowski L."/>
            <person name="Donath A."/>
            <person name="Peters R."/>
            <person name="Mayer C."/>
            <person name="Rust J."/>
            <person name="Gunkel S."/>
            <person name="Lesny P."/>
            <person name="Martin S."/>
            <person name="Oeyen J.P."/>
            <person name="Petersen M."/>
            <person name="Panagiotis P."/>
            <person name="Wilbrandt J."/>
            <person name="Tanja T."/>
        </authorList>
    </citation>
    <scope>NUCLEOTIDE SEQUENCE</scope>
    <source>
        <strain evidence="4">GBR_01_08_01A</strain>
        <tissue evidence="4">Thorax + abdomen</tissue>
    </source>
</reference>
<evidence type="ECO:0000256" key="1">
    <source>
        <dbReference type="ARBA" id="ARBA00008511"/>
    </source>
</evidence>
<dbReference type="InterPro" id="IPR026697">
    <property type="entry name" value="DNAAF6"/>
</dbReference>
<comment type="similarity">
    <text evidence="1">Belongs to the PIH1 family.</text>
</comment>
<protein>
    <recommendedName>
        <fullName evidence="3">PIH1D1/2/3 CS-like domain-containing protein</fullName>
    </recommendedName>
</protein>
<sequence>MESSFGYKEIRALQDLISSTKDDSDSDEDLRQNDTKKKVPGDITIQKGVPSDYSRPHAPLKGKDDYDIWHPSEASPASVVTSTLDTSDPREVPEYEIKFKQSVKTEDVFLNMGFKTPGTASCEWLSVSIKLPQEVQEKIELSVDPEAIDVRSPRYRLHLPTPHKVDPNASHAKWHGDTHTLELTLRLVRELDDVNF</sequence>
<accession>A0AAD9RB86</accession>
<dbReference type="EMBL" id="JAIFRP010004408">
    <property type="protein sequence ID" value="KAK2575841.1"/>
    <property type="molecule type" value="Genomic_DNA"/>
</dbReference>
<dbReference type="PANTHER" id="PTHR21083:SF0">
    <property type="entry name" value="DYNEIN AXONEMAL ASSEMBLY FACTOR 6"/>
    <property type="match status" value="1"/>
</dbReference>